<sequence>MGDKIFYFFTGWFIIGFILVPLDLVPAWLEWANSVFLVAAGIVAGIYFIHTYGQRVGITFSLFIFVVSIAVEQFGVQTGVFFGNYEYTARFGVKIFDTPVTIGFAWLLVMGCADVIARGITSSRILLPILGGLIAVTMDLILDPVAFLVKEYWIWTEGGFYYDIPSQNFFGWFILAFLFQSIISFCNPAREDIWRKRMSLVFLGVIAMFSVTAITGGLLFAPALTLLLSAGWYLLFLKRRPRYETIN</sequence>
<evidence type="ECO:0000313" key="3">
    <source>
        <dbReference type="Proteomes" id="UP000187608"/>
    </source>
</evidence>
<accession>A0A1N7IMH1</accession>
<feature type="transmembrane region" description="Helical" evidence="1">
    <location>
        <begin position="198"/>
        <end position="214"/>
    </location>
</feature>
<feature type="transmembrane region" description="Helical" evidence="1">
    <location>
        <begin position="125"/>
        <end position="149"/>
    </location>
</feature>
<feature type="transmembrane region" description="Helical" evidence="1">
    <location>
        <begin position="56"/>
        <end position="75"/>
    </location>
</feature>
<dbReference type="Pfam" id="PF04240">
    <property type="entry name" value="Caroten_synth"/>
    <property type="match status" value="1"/>
</dbReference>
<proteinExistence type="predicted"/>
<organism evidence="2 3">
    <name type="scientific">Salimicrobium flavidum</name>
    <dbReference type="NCBI Taxonomy" id="570947"/>
    <lineage>
        <taxon>Bacteria</taxon>
        <taxon>Bacillati</taxon>
        <taxon>Bacillota</taxon>
        <taxon>Bacilli</taxon>
        <taxon>Bacillales</taxon>
        <taxon>Bacillaceae</taxon>
        <taxon>Salimicrobium</taxon>
    </lineage>
</organism>
<feature type="transmembrane region" description="Helical" evidence="1">
    <location>
        <begin position="169"/>
        <end position="186"/>
    </location>
</feature>
<evidence type="ECO:0000256" key="1">
    <source>
        <dbReference type="SAM" id="Phobius"/>
    </source>
</evidence>
<feature type="transmembrane region" description="Helical" evidence="1">
    <location>
        <begin position="95"/>
        <end position="113"/>
    </location>
</feature>
<dbReference type="PANTHER" id="PTHR39419:SF1">
    <property type="entry name" value="SLL0814 PROTEIN"/>
    <property type="match status" value="1"/>
</dbReference>
<gene>
    <name evidence="2" type="ORF">SAMN05421687_101561</name>
</gene>
<protein>
    <submittedName>
        <fullName evidence="2">Putative membrane protein</fullName>
    </submittedName>
</protein>
<keyword evidence="1" id="KW-0812">Transmembrane</keyword>
<keyword evidence="1" id="KW-1133">Transmembrane helix</keyword>
<dbReference type="PANTHER" id="PTHR39419">
    <property type="entry name" value="SLL0814 PROTEIN"/>
    <property type="match status" value="1"/>
</dbReference>
<feature type="transmembrane region" description="Helical" evidence="1">
    <location>
        <begin position="31"/>
        <end position="49"/>
    </location>
</feature>
<dbReference type="RefSeq" id="WP_076556812.1">
    <property type="nucleotide sequence ID" value="NZ_FTOC01000001.1"/>
</dbReference>
<feature type="transmembrane region" description="Helical" evidence="1">
    <location>
        <begin position="220"/>
        <end position="237"/>
    </location>
</feature>
<dbReference type="STRING" id="570947.SAMN05421687_101561"/>
<keyword evidence="3" id="KW-1185">Reference proteome</keyword>
<dbReference type="Proteomes" id="UP000187608">
    <property type="component" value="Unassembled WGS sequence"/>
</dbReference>
<keyword evidence="1" id="KW-0472">Membrane</keyword>
<feature type="transmembrane region" description="Helical" evidence="1">
    <location>
        <begin position="5"/>
        <end position="25"/>
    </location>
</feature>
<reference evidence="3" key="1">
    <citation type="submission" date="2017-01" db="EMBL/GenBank/DDBJ databases">
        <authorList>
            <person name="Varghese N."/>
            <person name="Submissions S."/>
        </authorList>
    </citation>
    <scope>NUCLEOTIDE SEQUENCE [LARGE SCALE GENOMIC DNA]</scope>
    <source>
        <strain evidence="3">DSM 23127</strain>
    </source>
</reference>
<name>A0A1N7IMH1_9BACI</name>
<dbReference type="EMBL" id="FTOC01000001">
    <property type="protein sequence ID" value="SIS38252.1"/>
    <property type="molecule type" value="Genomic_DNA"/>
</dbReference>
<dbReference type="InterPro" id="IPR007354">
    <property type="entry name" value="CruF-like"/>
</dbReference>
<evidence type="ECO:0000313" key="2">
    <source>
        <dbReference type="EMBL" id="SIS38252.1"/>
    </source>
</evidence>
<dbReference type="AlphaFoldDB" id="A0A1N7IMH1"/>
<dbReference type="OrthoDB" id="9811293at2"/>